<feature type="domain" description="DnaB/C C-terminal" evidence="4">
    <location>
        <begin position="287"/>
        <end position="343"/>
    </location>
</feature>
<feature type="region of interest" description="Disordered" evidence="3">
    <location>
        <begin position="345"/>
        <end position="368"/>
    </location>
</feature>
<comment type="similarity">
    <text evidence="1">Belongs to the DnaB/DnaD family.</text>
</comment>
<feature type="coiled-coil region" evidence="2">
    <location>
        <begin position="129"/>
        <end position="163"/>
    </location>
</feature>
<evidence type="ECO:0000313" key="6">
    <source>
        <dbReference type="Proteomes" id="UP000426444"/>
    </source>
</evidence>
<proteinExistence type="inferred from homology"/>
<dbReference type="Gene3D" id="1.10.10.630">
    <property type="entry name" value="DnaD domain-like"/>
    <property type="match status" value="1"/>
</dbReference>
<evidence type="ECO:0000256" key="1">
    <source>
        <dbReference type="ARBA" id="ARBA00093462"/>
    </source>
</evidence>
<dbReference type="OrthoDB" id="1652900at2"/>
<dbReference type="AlphaFoldDB" id="A0A6I6DB66"/>
<dbReference type="Gene3D" id="1.10.10.10">
    <property type="entry name" value="Winged helix-like DNA-binding domain superfamily/Winged helix DNA-binding domain"/>
    <property type="match status" value="1"/>
</dbReference>
<organism evidence="5 6">
    <name type="scientific">Candidatus Syntrophocurvum alkaliphilum</name>
    <dbReference type="NCBI Taxonomy" id="2293317"/>
    <lineage>
        <taxon>Bacteria</taxon>
        <taxon>Bacillati</taxon>
        <taxon>Bacillota</taxon>
        <taxon>Clostridia</taxon>
        <taxon>Eubacteriales</taxon>
        <taxon>Syntrophomonadaceae</taxon>
        <taxon>Candidatus Syntrophocurvum</taxon>
    </lineage>
</organism>
<evidence type="ECO:0000256" key="2">
    <source>
        <dbReference type="SAM" id="Coils"/>
    </source>
</evidence>
<sequence>MHSTSALLEIFRWGYAHVPGVLFTYSKELDLDMEDIGVLAAILYAHEVKSKPLFERGITTGQILQCCPTLTKNKLSRRLLKFSNQNIIDIIEEGSKNFTDKKVQLEPLLEKLEEIITRDHPQLSFVQNEKTKDDEKIEYLEKIKQLENELEEERNKKIAYTETLGNSDNNYKKVADFISKKTGNLMSVKMSNELKKWLQEMSLTPEYLLCMLELCFEREIYNPKEITNIAKDLVEYSIQSVEGLELYFNKYVDNEKNTIIRNNKFDPDIQEFGSFTGIDMIAEARKRIYYKWRYDWGFTHSMIMKAGEIMCQRTKNGGLEYIDSVLNNWLKKEIRSIEEAEKEFQDFKNKNKREKSSTANIKKENQRSNKDEYEIYVKPVPLDDIKSNV</sequence>
<dbReference type="InterPro" id="IPR036388">
    <property type="entry name" value="WH-like_DNA-bd_sf"/>
</dbReference>
<accession>A0A6I6DB66</accession>
<name>A0A6I6DB66_9FIRM</name>
<dbReference type="InterPro" id="IPR034829">
    <property type="entry name" value="DnaD-like_sf"/>
</dbReference>
<evidence type="ECO:0000259" key="4">
    <source>
        <dbReference type="Pfam" id="PF07261"/>
    </source>
</evidence>
<dbReference type="EMBL" id="CP046457">
    <property type="protein sequence ID" value="QGT99559.1"/>
    <property type="molecule type" value="Genomic_DNA"/>
</dbReference>
<keyword evidence="6" id="KW-1185">Reference proteome</keyword>
<keyword evidence="2" id="KW-0175">Coiled coil</keyword>
<evidence type="ECO:0000313" key="5">
    <source>
        <dbReference type="EMBL" id="QGT99559.1"/>
    </source>
</evidence>
<evidence type="ECO:0000256" key="3">
    <source>
        <dbReference type="SAM" id="MobiDB-lite"/>
    </source>
</evidence>
<dbReference type="SUPFAM" id="SSF158499">
    <property type="entry name" value="DnaD domain-like"/>
    <property type="match status" value="1"/>
</dbReference>
<dbReference type="Pfam" id="PF07261">
    <property type="entry name" value="DnaB_2"/>
    <property type="match status" value="2"/>
</dbReference>
<dbReference type="Proteomes" id="UP000426444">
    <property type="component" value="Chromosome"/>
</dbReference>
<dbReference type="InterPro" id="IPR006343">
    <property type="entry name" value="DnaB/C_C"/>
</dbReference>
<gene>
    <name evidence="5" type="ORF">SYNTR_0966</name>
</gene>
<dbReference type="RefSeq" id="WP_156203440.1">
    <property type="nucleotide sequence ID" value="NZ_CP046457.1"/>
</dbReference>
<dbReference type="KEGG" id="salq:SYNTR_0966"/>
<reference evidence="6" key="1">
    <citation type="journal article" date="2019" name="Microbiology">
        <title>Complete Genome Sequence of an Uncultured Bacterium of the Candidate Phylum Bipolaricaulota.</title>
        <authorList>
            <person name="Kadnikov V.V."/>
            <person name="Mardanov A.V."/>
            <person name="Beletsky A.V."/>
            <person name="Frank Y.A."/>
            <person name="Karnachuk O.V."/>
            <person name="Ravin N.V."/>
        </authorList>
    </citation>
    <scope>NUCLEOTIDE SEQUENCE [LARGE SCALE GENOMIC DNA]</scope>
</reference>
<protein>
    <submittedName>
        <fullName evidence="5">DNA replication protein DnaD</fullName>
    </submittedName>
</protein>
<feature type="domain" description="DnaB/C C-terminal" evidence="4">
    <location>
        <begin position="176"/>
        <end position="247"/>
    </location>
</feature>